<dbReference type="SUPFAM" id="SSF52540">
    <property type="entry name" value="P-loop containing nucleoside triphosphate hydrolases"/>
    <property type="match status" value="1"/>
</dbReference>
<keyword evidence="5" id="KW-0029">Amino-acid transport</keyword>
<dbReference type="PROSITE" id="PS50893">
    <property type="entry name" value="ABC_TRANSPORTER_2"/>
    <property type="match status" value="1"/>
</dbReference>
<gene>
    <name evidence="7" type="ORF">ACFQPE_20205</name>
</gene>
<evidence type="ECO:0000256" key="5">
    <source>
        <dbReference type="ARBA" id="ARBA00022970"/>
    </source>
</evidence>
<evidence type="ECO:0000256" key="2">
    <source>
        <dbReference type="ARBA" id="ARBA00022448"/>
    </source>
</evidence>
<evidence type="ECO:0000313" key="8">
    <source>
        <dbReference type="Proteomes" id="UP001596547"/>
    </source>
</evidence>
<name>A0ABD6AFF5_9EURY</name>
<dbReference type="InterPro" id="IPR003593">
    <property type="entry name" value="AAA+_ATPase"/>
</dbReference>
<keyword evidence="4 7" id="KW-0067">ATP-binding</keyword>
<keyword evidence="3" id="KW-0547">Nucleotide-binding</keyword>
<accession>A0ABD6AFF5</accession>
<dbReference type="SMART" id="SM00382">
    <property type="entry name" value="AAA"/>
    <property type="match status" value="1"/>
</dbReference>
<dbReference type="PROSITE" id="PS00211">
    <property type="entry name" value="ABC_TRANSPORTER_1"/>
    <property type="match status" value="1"/>
</dbReference>
<protein>
    <submittedName>
        <fullName evidence="7">ABC transporter ATP-binding protein</fullName>
    </submittedName>
</protein>
<evidence type="ECO:0000256" key="4">
    <source>
        <dbReference type="ARBA" id="ARBA00022840"/>
    </source>
</evidence>
<reference evidence="7 8" key="1">
    <citation type="journal article" date="2019" name="Int. J. Syst. Evol. Microbiol.">
        <title>The Global Catalogue of Microorganisms (GCM) 10K type strain sequencing project: providing services to taxonomists for standard genome sequencing and annotation.</title>
        <authorList>
            <consortium name="The Broad Institute Genomics Platform"/>
            <consortium name="The Broad Institute Genome Sequencing Center for Infectious Disease"/>
            <person name="Wu L."/>
            <person name="Ma J."/>
        </authorList>
    </citation>
    <scope>NUCLEOTIDE SEQUENCE [LARGE SCALE GENOMIC DNA]</scope>
    <source>
        <strain evidence="7 8">PSR21</strain>
    </source>
</reference>
<dbReference type="GO" id="GO:0005524">
    <property type="term" value="F:ATP binding"/>
    <property type="evidence" value="ECO:0007669"/>
    <property type="project" value="UniProtKB-KW"/>
</dbReference>
<dbReference type="PANTHER" id="PTHR43820:SF4">
    <property type="entry name" value="HIGH-AFFINITY BRANCHED-CHAIN AMINO ACID TRANSPORT ATP-BINDING PROTEIN LIVF"/>
    <property type="match status" value="1"/>
</dbReference>
<dbReference type="CDD" id="cd03224">
    <property type="entry name" value="ABC_TM1139_LivF_branched"/>
    <property type="match status" value="1"/>
</dbReference>
<dbReference type="Gene3D" id="3.40.50.300">
    <property type="entry name" value="P-loop containing nucleotide triphosphate hydrolases"/>
    <property type="match status" value="1"/>
</dbReference>
<dbReference type="InterPro" id="IPR003439">
    <property type="entry name" value="ABC_transporter-like_ATP-bd"/>
</dbReference>
<dbReference type="InterPro" id="IPR017871">
    <property type="entry name" value="ABC_transporter-like_CS"/>
</dbReference>
<dbReference type="RefSeq" id="WP_276306080.1">
    <property type="nucleotide sequence ID" value="NZ_CP119993.1"/>
</dbReference>
<dbReference type="PANTHER" id="PTHR43820">
    <property type="entry name" value="HIGH-AFFINITY BRANCHED-CHAIN AMINO ACID TRANSPORT ATP-BINDING PROTEIN LIVF"/>
    <property type="match status" value="1"/>
</dbReference>
<evidence type="ECO:0000256" key="1">
    <source>
        <dbReference type="ARBA" id="ARBA00005417"/>
    </source>
</evidence>
<dbReference type="Pfam" id="PF00005">
    <property type="entry name" value="ABC_tran"/>
    <property type="match status" value="1"/>
</dbReference>
<dbReference type="EMBL" id="JBHTBF010000003">
    <property type="protein sequence ID" value="MFC7319095.1"/>
    <property type="molecule type" value="Genomic_DNA"/>
</dbReference>
<comment type="caution">
    <text evidence="7">The sequence shown here is derived from an EMBL/GenBank/DDBJ whole genome shotgun (WGS) entry which is preliminary data.</text>
</comment>
<keyword evidence="2" id="KW-0813">Transport</keyword>
<dbReference type="InterPro" id="IPR052156">
    <property type="entry name" value="BCAA_Transport_ATP-bd_LivF"/>
</dbReference>
<dbReference type="InterPro" id="IPR027417">
    <property type="entry name" value="P-loop_NTPase"/>
</dbReference>
<evidence type="ECO:0000313" key="7">
    <source>
        <dbReference type="EMBL" id="MFC7319095.1"/>
    </source>
</evidence>
<comment type="similarity">
    <text evidence="1">Belongs to the ABC transporter superfamily.</text>
</comment>
<sequence length="233" mass="25724">MLELDNVSTGYDDVQVLWDVSLRVEVGELVSLLGNNGAGKTTTLGAIMGILPLFGGDVRFRGESITEVSVQDRSGLGLTIAPEDDAVFPDMTVKGNLRVSAYGVDKEERRRRLERVYDLFPRLQERTGQYADTLSGGERQMLNIGSALMRDPDMLLIDEPSLGLAPMLADDILSEIENISNQGMTVLLVEQNVNKALSISDRAYVMEKGQIRLEGRAKDLMNDEKVRESYLGI</sequence>
<organism evidence="7 8">
    <name type="scientific">Halomarina halobia</name>
    <dbReference type="NCBI Taxonomy" id="3033386"/>
    <lineage>
        <taxon>Archaea</taxon>
        <taxon>Methanobacteriati</taxon>
        <taxon>Methanobacteriota</taxon>
        <taxon>Stenosarchaea group</taxon>
        <taxon>Halobacteria</taxon>
        <taxon>Halobacteriales</taxon>
        <taxon>Natronomonadaceae</taxon>
        <taxon>Halomarina</taxon>
    </lineage>
</organism>
<dbReference type="GeneID" id="79317714"/>
<dbReference type="GO" id="GO:0006865">
    <property type="term" value="P:amino acid transport"/>
    <property type="evidence" value="ECO:0007669"/>
    <property type="project" value="UniProtKB-KW"/>
</dbReference>
<keyword evidence="8" id="KW-1185">Reference proteome</keyword>
<evidence type="ECO:0000256" key="3">
    <source>
        <dbReference type="ARBA" id="ARBA00022741"/>
    </source>
</evidence>
<feature type="domain" description="ABC transporter" evidence="6">
    <location>
        <begin position="2"/>
        <end position="233"/>
    </location>
</feature>
<dbReference type="Proteomes" id="UP001596547">
    <property type="component" value="Unassembled WGS sequence"/>
</dbReference>
<evidence type="ECO:0000259" key="6">
    <source>
        <dbReference type="PROSITE" id="PS50893"/>
    </source>
</evidence>
<dbReference type="AlphaFoldDB" id="A0ABD6AFF5"/>
<proteinExistence type="inferred from homology"/>